<name>I0GSQ0_SELRL</name>
<sequence>MISDRQKKILAFSLMLGLGSGTSLAAPAASAVPGAVMAEGGETAFLVTRVKILGNKQHSEAEIKRLVPEASRMLVRPARLSKQLSLLNDGQVMKIASRLTPKENREYELTLQVEEVKNDQFAVSVNNTGNDYTGNWRMGLNYFNTDITHHGDALGVAYTSSPDKHFKDVKQAALTYKAILPKAGDSIYFAYSYSDVDMGTIASFGNFNIDATGKGHTAALHYQHNFKYSHARCQMLDMGVDYKHYENGLLAGPGASRSAWPPGTRGL</sequence>
<proteinExistence type="predicted"/>
<evidence type="ECO:0000259" key="2">
    <source>
        <dbReference type="Pfam" id="PF03865"/>
    </source>
</evidence>
<dbReference type="GO" id="GO:0098046">
    <property type="term" value="C:type V protein secretion system complex"/>
    <property type="evidence" value="ECO:0007669"/>
    <property type="project" value="TreeGrafter"/>
</dbReference>
<dbReference type="Proteomes" id="UP000007887">
    <property type="component" value="Chromosome"/>
</dbReference>
<dbReference type="Pfam" id="PF03865">
    <property type="entry name" value="ShlB"/>
    <property type="match status" value="1"/>
</dbReference>
<dbReference type="PANTHER" id="PTHR34597">
    <property type="entry name" value="SLR1661 PROTEIN"/>
    <property type="match status" value="1"/>
</dbReference>
<accession>I0GSQ0</accession>
<dbReference type="EMBL" id="AP012292">
    <property type="protein sequence ID" value="BAL83787.1"/>
    <property type="molecule type" value="Genomic_DNA"/>
</dbReference>
<feature type="signal peptide" evidence="1">
    <location>
        <begin position="1"/>
        <end position="25"/>
    </location>
</feature>
<gene>
    <name evidence="3" type="ordered locus">SELR_20790</name>
</gene>
<evidence type="ECO:0000313" key="3">
    <source>
        <dbReference type="EMBL" id="BAL83787.1"/>
    </source>
</evidence>
<dbReference type="PATRIC" id="fig|927704.6.peg.2155"/>
<evidence type="ECO:0000313" key="4">
    <source>
        <dbReference type="Proteomes" id="UP000007887"/>
    </source>
</evidence>
<dbReference type="Gene3D" id="2.40.160.50">
    <property type="entry name" value="membrane protein fhac: a member of the omp85/tpsb transporter family"/>
    <property type="match status" value="1"/>
</dbReference>
<evidence type="ECO:0000256" key="1">
    <source>
        <dbReference type="SAM" id="SignalP"/>
    </source>
</evidence>
<dbReference type="RefSeq" id="WP_014425217.1">
    <property type="nucleotide sequence ID" value="NC_017068.1"/>
</dbReference>
<dbReference type="InterPro" id="IPR005565">
    <property type="entry name" value="Hemolysn_activator_HlyB_C"/>
</dbReference>
<dbReference type="eggNOG" id="COG2831">
    <property type="taxonomic scope" value="Bacteria"/>
</dbReference>
<dbReference type="GO" id="GO:0008320">
    <property type="term" value="F:protein transmembrane transporter activity"/>
    <property type="evidence" value="ECO:0007669"/>
    <property type="project" value="TreeGrafter"/>
</dbReference>
<organism evidence="3 4">
    <name type="scientific">Selenomonas ruminantium subsp. lactilytica (strain NBRC 103574 / TAM6421)</name>
    <dbReference type="NCBI Taxonomy" id="927704"/>
    <lineage>
        <taxon>Bacteria</taxon>
        <taxon>Bacillati</taxon>
        <taxon>Bacillota</taxon>
        <taxon>Negativicutes</taxon>
        <taxon>Selenomonadales</taxon>
        <taxon>Selenomonadaceae</taxon>
        <taxon>Selenomonas</taxon>
    </lineage>
</organism>
<dbReference type="AlphaFoldDB" id="I0GSQ0"/>
<dbReference type="GO" id="GO:0046819">
    <property type="term" value="P:protein secretion by the type V secretion system"/>
    <property type="evidence" value="ECO:0007669"/>
    <property type="project" value="TreeGrafter"/>
</dbReference>
<reference evidence="3 4" key="1">
    <citation type="submission" date="2011-10" db="EMBL/GenBank/DDBJ databases">
        <title>Whole genome sequence of Selenomonas ruminantium subsp. lactilytica TAM6421.</title>
        <authorList>
            <person name="Oguchi A."/>
            <person name="Ankai A."/>
            <person name="Kaneko J."/>
            <person name="Yamada-Narita S."/>
            <person name="Fukui S."/>
            <person name="Takahashi M."/>
            <person name="Onodera T."/>
            <person name="Kojima S."/>
            <person name="Fushimi T."/>
            <person name="Abe N."/>
            <person name="Kamio Y."/>
            <person name="Yamazaki S."/>
            <person name="Fujita N."/>
        </authorList>
    </citation>
    <scope>NUCLEOTIDE SEQUENCE [LARGE SCALE GENOMIC DNA]</scope>
    <source>
        <strain evidence="4">NBRC 103574 / TAM6421</strain>
    </source>
</reference>
<keyword evidence="1" id="KW-0732">Signal</keyword>
<dbReference type="KEGG" id="sri:SELR_20790"/>
<feature type="domain" description="Haemolysin activator HlyB C-terminal" evidence="2">
    <location>
        <begin position="109"/>
        <end position="247"/>
    </location>
</feature>
<dbReference type="OrthoDB" id="290122at2"/>
<dbReference type="InterPro" id="IPR051544">
    <property type="entry name" value="TPS_OM_transporter"/>
</dbReference>
<dbReference type="PANTHER" id="PTHR34597:SF6">
    <property type="entry name" value="BLR6126 PROTEIN"/>
    <property type="match status" value="1"/>
</dbReference>
<feature type="chain" id="PRO_5039733954" description="Haemolysin activator HlyB C-terminal domain-containing protein" evidence="1">
    <location>
        <begin position="26"/>
        <end position="267"/>
    </location>
</feature>
<dbReference type="HOGENOM" id="CLU_1041677_0_0_9"/>
<protein>
    <recommendedName>
        <fullName evidence="2">Haemolysin activator HlyB C-terminal domain-containing protein</fullName>
    </recommendedName>
</protein>